<accession>A0A2H0DY33</accession>
<organism evidence="2 3">
    <name type="scientific">Candidatus Campbellbacteria bacterium CG22_combo_CG10-13_8_21_14_all_43_18</name>
    <dbReference type="NCBI Taxonomy" id="1974530"/>
    <lineage>
        <taxon>Bacteria</taxon>
        <taxon>Candidatus Campbelliibacteriota</taxon>
    </lineage>
</organism>
<protein>
    <submittedName>
        <fullName evidence="2">Uncharacterized protein</fullName>
    </submittedName>
</protein>
<dbReference type="AlphaFoldDB" id="A0A2H0DY33"/>
<evidence type="ECO:0000256" key="1">
    <source>
        <dbReference type="SAM" id="Phobius"/>
    </source>
</evidence>
<dbReference type="Gene3D" id="3.30.479.30">
    <property type="entry name" value="Band 7 domain"/>
    <property type="match status" value="1"/>
</dbReference>
<name>A0A2H0DY33_9BACT</name>
<proteinExistence type="predicted"/>
<reference evidence="2 3" key="1">
    <citation type="submission" date="2017-09" db="EMBL/GenBank/DDBJ databases">
        <title>Depth-based differentiation of microbial function through sediment-hosted aquifers and enrichment of novel symbionts in the deep terrestrial subsurface.</title>
        <authorList>
            <person name="Probst A.J."/>
            <person name="Ladd B."/>
            <person name="Jarett J.K."/>
            <person name="Geller-Mcgrath D.E."/>
            <person name="Sieber C.M."/>
            <person name="Emerson J.B."/>
            <person name="Anantharaman K."/>
            <person name="Thomas B.C."/>
            <person name="Malmstrom R."/>
            <person name="Stieglmeier M."/>
            <person name="Klingl A."/>
            <person name="Woyke T."/>
            <person name="Ryan C.M."/>
            <person name="Banfield J.F."/>
        </authorList>
    </citation>
    <scope>NUCLEOTIDE SEQUENCE [LARGE SCALE GENOMIC DNA]</scope>
    <source>
        <strain evidence="2">CG22_combo_CG10-13_8_21_14_all_43_18</strain>
    </source>
</reference>
<evidence type="ECO:0000313" key="3">
    <source>
        <dbReference type="Proteomes" id="UP000231276"/>
    </source>
</evidence>
<dbReference type="InterPro" id="IPR036013">
    <property type="entry name" value="Band_7/SPFH_dom_sf"/>
</dbReference>
<keyword evidence="1" id="KW-1133">Transmembrane helix</keyword>
<evidence type="ECO:0000313" key="2">
    <source>
        <dbReference type="EMBL" id="PIP86619.1"/>
    </source>
</evidence>
<gene>
    <name evidence="2" type="ORF">COW82_01190</name>
</gene>
<dbReference type="EMBL" id="PCTS01000015">
    <property type="protein sequence ID" value="PIP86619.1"/>
    <property type="molecule type" value="Genomic_DNA"/>
</dbReference>
<keyword evidence="1" id="KW-0472">Membrane</keyword>
<keyword evidence="1" id="KW-0812">Transmembrane</keyword>
<dbReference type="Proteomes" id="UP000231276">
    <property type="component" value="Unassembled WGS sequence"/>
</dbReference>
<feature type="transmembrane region" description="Helical" evidence="1">
    <location>
        <begin position="7"/>
        <end position="25"/>
    </location>
</feature>
<sequence length="358" mass="39993">MAKVKDISFGLIAGAALFGAIWLLARHPFAAGLMLALPIALYAVAYTALAPNDWFVTFRPEEGKVKIVVRGADEKGRGGVFVRFIMNWKDYTLDEENNVVLASLLGPGARKKWHDELLGYLGLAWVGIPLRDSVYQYRFKWAEYEQQAEGKYKLRLRDELTELVFLKPTQYVVVAPEAEVKGNVPVDFKYVLTVRVTNPYRAIFVADSWLVRLATAANGAIIPWLRTKEFEEINTGGDQEMVRRVLTLNTHNRVTNNGLDLGLEDEFGIRIDDVEIAEFDPKGGEKLREALVARKIAVEQATARKEEAGGEAAFIRETGKAEAKRLKALLKETEGKSLTALVGLALPSIAESLFRRKK</sequence>
<feature type="transmembrane region" description="Helical" evidence="1">
    <location>
        <begin position="31"/>
        <end position="49"/>
    </location>
</feature>
<comment type="caution">
    <text evidence="2">The sequence shown here is derived from an EMBL/GenBank/DDBJ whole genome shotgun (WGS) entry which is preliminary data.</text>
</comment>